<feature type="domain" description="AP complex mu/sigma subunit" evidence="6">
    <location>
        <begin position="112"/>
        <end position="224"/>
    </location>
</feature>
<dbReference type="EC" id="2.3.1.42" evidence="7"/>
<dbReference type="SUPFAM" id="SSF64356">
    <property type="entry name" value="SNARE-like"/>
    <property type="match status" value="1"/>
</dbReference>
<comment type="caution">
    <text evidence="7">The sequence shown here is derived from an EMBL/GenBank/DDBJ whole genome shotgun (WGS) entry which is preliminary data.</text>
</comment>
<dbReference type="InterPro" id="IPR016635">
    <property type="entry name" value="AP_complex_ssu"/>
</dbReference>
<evidence type="ECO:0000256" key="5">
    <source>
        <dbReference type="ARBA" id="ARBA00023136"/>
    </source>
</evidence>
<dbReference type="Pfam" id="PF01217">
    <property type="entry name" value="Clat_adaptor_s"/>
    <property type="match status" value="1"/>
</dbReference>
<keyword evidence="4" id="KW-0653">Protein transport</keyword>
<keyword evidence="3" id="KW-0813">Transport</keyword>
<dbReference type="GO" id="GO:0016287">
    <property type="term" value="F:glycerone-phosphate O-acyltransferase activity"/>
    <property type="evidence" value="ECO:0007669"/>
    <property type="project" value="UniProtKB-EC"/>
</dbReference>
<organism evidence="7 8">
    <name type="scientific">Polyrhizophydium stewartii</name>
    <dbReference type="NCBI Taxonomy" id="2732419"/>
    <lineage>
        <taxon>Eukaryota</taxon>
        <taxon>Fungi</taxon>
        <taxon>Fungi incertae sedis</taxon>
        <taxon>Chytridiomycota</taxon>
        <taxon>Chytridiomycota incertae sedis</taxon>
        <taxon>Chytridiomycetes</taxon>
        <taxon>Rhizophydiales</taxon>
        <taxon>Rhizophydiales incertae sedis</taxon>
        <taxon>Polyrhizophydium</taxon>
    </lineage>
</organism>
<dbReference type="Gene3D" id="3.30.450.60">
    <property type="match status" value="1"/>
</dbReference>
<keyword evidence="8" id="KW-1185">Reference proteome</keyword>
<evidence type="ECO:0000313" key="8">
    <source>
        <dbReference type="Proteomes" id="UP001527925"/>
    </source>
</evidence>
<keyword evidence="5" id="KW-0472">Membrane</keyword>
<reference evidence="7 8" key="1">
    <citation type="submission" date="2023-09" db="EMBL/GenBank/DDBJ databases">
        <title>Pangenome analysis of Batrachochytrium dendrobatidis and related Chytrids.</title>
        <authorList>
            <person name="Yacoub M.N."/>
            <person name="Stajich J.E."/>
            <person name="James T.Y."/>
        </authorList>
    </citation>
    <scope>NUCLEOTIDE SEQUENCE [LARGE SCALE GENOMIC DNA]</scope>
    <source>
        <strain evidence="7 8">JEL0888</strain>
    </source>
</reference>
<evidence type="ECO:0000256" key="3">
    <source>
        <dbReference type="ARBA" id="ARBA00022448"/>
    </source>
</evidence>
<dbReference type="InterPro" id="IPR011012">
    <property type="entry name" value="Longin-like_dom_sf"/>
</dbReference>
<evidence type="ECO:0000256" key="2">
    <source>
        <dbReference type="ARBA" id="ARBA00006972"/>
    </source>
</evidence>
<evidence type="ECO:0000256" key="1">
    <source>
        <dbReference type="ARBA" id="ARBA00004308"/>
    </source>
</evidence>
<evidence type="ECO:0000313" key="7">
    <source>
        <dbReference type="EMBL" id="KAL2916557.1"/>
    </source>
</evidence>
<keyword evidence="7" id="KW-0012">Acyltransferase</keyword>
<name>A0ABR4NAK6_9FUNG</name>
<accession>A0ABR4NAK6</accession>
<dbReference type="EMBL" id="JADGIZ020000016">
    <property type="protein sequence ID" value="KAL2916557.1"/>
    <property type="molecule type" value="Genomic_DNA"/>
</dbReference>
<comment type="subcellular location">
    <subcellularLocation>
        <location evidence="1">Endomembrane system</location>
    </subcellularLocation>
</comment>
<keyword evidence="7" id="KW-0808">Transferase</keyword>
<evidence type="ECO:0000259" key="6">
    <source>
        <dbReference type="Pfam" id="PF01217"/>
    </source>
</evidence>
<gene>
    <name evidence="7" type="primary">AP4S1</name>
    <name evidence="7" type="ORF">HK105_203990</name>
</gene>
<evidence type="ECO:0000256" key="4">
    <source>
        <dbReference type="ARBA" id="ARBA00022927"/>
    </source>
</evidence>
<dbReference type="InterPro" id="IPR022775">
    <property type="entry name" value="AP_mu_sigma_su"/>
</dbReference>
<comment type="similarity">
    <text evidence="2">Belongs to the adaptor complexes small subunit family.</text>
</comment>
<proteinExistence type="inferred from homology"/>
<sequence length="230" mass="24272">MFPRDMASCVSVGALLVVSKTGRLRFARHWAPVPHDIAAAGVVGAAATGADSASSAAAGPASSLSRSVMLSDSVLLAQSASDDRHQPLPARAPPTPLQPGLAASAGSSVAAKTALERTAAALCVRQPAGVDQGSFFAGSVKVAFKRFAALSFMAVIDQSESTYAALSFIQTFVETLSRYFPSFSEYHLIFNLEKVHLVLDEMVTNGYIVETNKDVILPMFTQLERHVSLT</sequence>
<protein>
    <submittedName>
        <fullName evidence="7">AP-4 complex subunit sigma-1</fullName>
        <ecNumber evidence="7">2.3.1.42</ecNumber>
    </submittedName>
</protein>
<dbReference type="Proteomes" id="UP001527925">
    <property type="component" value="Unassembled WGS sequence"/>
</dbReference>
<dbReference type="PANTHER" id="PTHR11753">
    <property type="entry name" value="ADAPTOR COMPLEXES SMALL SUBUNIT FAMILY"/>
    <property type="match status" value="1"/>
</dbReference>